<evidence type="ECO:0000256" key="5">
    <source>
        <dbReference type="ARBA" id="ARBA00023049"/>
    </source>
</evidence>
<evidence type="ECO:0000313" key="11">
    <source>
        <dbReference type="Proteomes" id="UP001596108"/>
    </source>
</evidence>
<name>A0ABW0R7W2_9BACL</name>
<keyword evidence="1 6" id="KW-0645">Protease</keyword>
<evidence type="ECO:0000259" key="8">
    <source>
        <dbReference type="Pfam" id="PF01435"/>
    </source>
</evidence>
<feature type="transmembrane region" description="Helical" evidence="7">
    <location>
        <begin position="332"/>
        <end position="351"/>
    </location>
</feature>
<feature type="transmembrane region" description="Helical" evidence="7">
    <location>
        <begin position="12"/>
        <end position="29"/>
    </location>
</feature>
<feature type="transmembrane region" description="Helical" evidence="7">
    <location>
        <begin position="292"/>
        <end position="312"/>
    </location>
</feature>
<evidence type="ECO:0000256" key="7">
    <source>
        <dbReference type="SAM" id="Phobius"/>
    </source>
</evidence>
<dbReference type="EMBL" id="JBHSNC010000059">
    <property type="protein sequence ID" value="MFC5532624.1"/>
    <property type="molecule type" value="Genomic_DNA"/>
</dbReference>
<evidence type="ECO:0000256" key="3">
    <source>
        <dbReference type="ARBA" id="ARBA00022801"/>
    </source>
</evidence>
<reference evidence="11" key="1">
    <citation type="journal article" date="2019" name="Int. J. Syst. Evol. Microbiol.">
        <title>The Global Catalogue of Microorganisms (GCM) 10K type strain sequencing project: providing services to taxonomists for standard genome sequencing and annotation.</title>
        <authorList>
            <consortium name="The Broad Institute Genomics Platform"/>
            <consortium name="The Broad Institute Genome Sequencing Center for Infectious Disease"/>
            <person name="Wu L."/>
            <person name="Ma J."/>
        </authorList>
    </citation>
    <scope>NUCLEOTIDE SEQUENCE [LARGE SCALE GENOMIC DNA]</scope>
    <source>
        <strain evidence="11">CGMCC 1.18578</strain>
    </source>
</reference>
<keyword evidence="2" id="KW-0479">Metal-binding</keyword>
<feature type="transmembrane region" description="Helical" evidence="7">
    <location>
        <begin position="179"/>
        <end position="201"/>
    </location>
</feature>
<evidence type="ECO:0000256" key="4">
    <source>
        <dbReference type="ARBA" id="ARBA00022833"/>
    </source>
</evidence>
<dbReference type="Proteomes" id="UP001596108">
    <property type="component" value="Unassembled WGS sequence"/>
</dbReference>
<comment type="cofactor">
    <cofactor evidence="6">
        <name>Zn(2+)</name>
        <dbReference type="ChEBI" id="CHEBI:29105"/>
    </cofactor>
    <text evidence="6">Binds 1 zinc ion per subunit.</text>
</comment>
<dbReference type="Pfam" id="PF01435">
    <property type="entry name" value="Peptidase_M48"/>
    <property type="match status" value="1"/>
</dbReference>
<keyword evidence="7" id="KW-0812">Transmembrane</keyword>
<dbReference type="PANTHER" id="PTHR10120">
    <property type="entry name" value="CAAX PRENYL PROTEASE 1"/>
    <property type="match status" value="1"/>
</dbReference>
<dbReference type="InterPro" id="IPR001915">
    <property type="entry name" value="Peptidase_M48"/>
</dbReference>
<comment type="similarity">
    <text evidence="6">Belongs to the peptidase M48 family.</text>
</comment>
<protein>
    <submittedName>
        <fullName evidence="10">M48 family metallopeptidase</fullName>
    </submittedName>
</protein>
<dbReference type="Pfam" id="PF16491">
    <property type="entry name" value="Peptidase_M48_N"/>
    <property type="match status" value="1"/>
</dbReference>
<dbReference type="InterPro" id="IPR027057">
    <property type="entry name" value="CAXX_Prtase_1"/>
</dbReference>
<keyword evidence="4 6" id="KW-0862">Zinc</keyword>
<evidence type="ECO:0000313" key="10">
    <source>
        <dbReference type="EMBL" id="MFC5532624.1"/>
    </source>
</evidence>
<proteinExistence type="inferred from homology"/>
<accession>A0ABW0R7W2</accession>
<comment type="caution">
    <text evidence="10">The sequence shown here is derived from an EMBL/GenBank/DDBJ whole genome shotgun (WGS) entry which is preliminary data.</text>
</comment>
<dbReference type="Gene3D" id="3.30.2010.10">
    <property type="entry name" value="Metalloproteases ('zincins'), catalytic domain"/>
    <property type="match status" value="1"/>
</dbReference>
<keyword evidence="7" id="KW-0472">Membrane</keyword>
<dbReference type="RefSeq" id="WP_378114612.1">
    <property type="nucleotide sequence ID" value="NZ_JBHSNC010000059.1"/>
</dbReference>
<evidence type="ECO:0000256" key="1">
    <source>
        <dbReference type="ARBA" id="ARBA00022670"/>
    </source>
</evidence>
<feature type="domain" description="Peptidase M48" evidence="8">
    <location>
        <begin position="212"/>
        <end position="415"/>
    </location>
</feature>
<sequence>MYSRQKSILKSVLVLFVLYAVAMAVFAWYTSPNNVPSAYQGTAADPATFFTPGQLHDSQTLNAARVWIFFMSAPWEWLIYVLLLAGGLSRYWRDALERRGLPIYIRFPLFVLLVQGASFLLYMPLRIIGYSLSRSYGITTQPVSGWIRDKLVDFGIGYVIMLAVSAVAFWIISRGGRWWLKLWLLSIPFTVFMMYVQPVIIDPLYNDYYRLKDPVLEKHILDLAKRADIPADRVYEVDMSTKTNALNAYVTGLGSSLRIVLWDTTLKKLDEKEILLIMAHEMGHYVKHHLEWSAVGAVGGSFVLLSVGGWLYARIARRRGAGWGIRGPSDMAALPLALLLMSVISFASLPVSNAISRNAESAADAYALKLIGSAEGSVTMDQTMAIVSLSDMNPPLLVKWFRSTHPSDMERIVKALEFEKQHEQ</sequence>
<keyword evidence="11" id="KW-1185">Reference proteome</keyword>
<keyword evidence="7" id="KW-1133">Transmembrane helix</keyword>
<keyword evidence="3 6" id="KW-0378">Hydrolase</keyword>
<evidence type="ECO:0000259" key="9">
    <source>
        <dbReference type="Pfam" id="PF16491"/>
    </source>
</evidence>
<keyword evidence="5 6" id="KW-0482">Metalloprotease</keyword>
<gene>
    <name evidence="10" type="ORF">ACFPQ4_24660</name>
</gene>
<feature type="transmembrane region" description="Helical" evidence="7">
    <location>
        <begin position="109"/>
        <end position="132"/>
    </location>
</feature>
<dbReference type="InterPro" id="IPR032456">
    <property type="entry name" value="Peptidase_M48_N"/>
</dbReference>
<evidence type="ECO:0000256" key="2">
    <source>
        <dbReference type="ARBA" id="ARBA00022723"/>
    </source>
</evidence>
<evidence type="ECO:0000256" key="6">
    <source>
        <dbReference type="RuleBase" id="RU003983"/>
    </source>
</evidence>
<feature type="transmembrane region" description="Helical" evidence="7">
    <location>
        <begin position="66"/>
        <end position="88"/>
    </location>
</feature>
<dbReference type="CDD" id="cd07343">
    <property type="entry name" value="M48A_Zmpste24p_like"/>
    <property type="match status" value="1"/>
</dbReference>
<feature type="domain" description="CAAX prenyl protease 1 N-terminal" evidence="9">
    <location>
        <begin position="48"/>
        <end position="206"/>
    </location>
</feature>
<organism evidence="10 11">
    <name type="scientific">Cohnella yongneupensis</name>
    <dbReference type="NCBI Taxonomy" id="425006"/>
    <lineage>
        <taxon>Bacteria</taxon>
        <taxon>Bacillati</taxon>
        <taxon>Bacillota</taxon>
        <taxon>Bacilli</taxon>
        <taxon>Bacillales</taxon>
        <taxon>Paenibacillaceae</taxon>
        <taxon>Cohnella</taxon>
    </lineage>
</organism>
<feature type="transmembrane region" description="Helical" evidence="7">
    <location>
        <begin position="152"/>
        <end position="172"/>
    </location>
</feature>